<evidence type="ECO:0000256" key="1">
    <source>
        <dbReference type="ARBA" id="ARBA00004370"/>
    </source>
</evidence>
<dbReference type="InterPro" id="IPR000276">
    <property type="entry name" value="GPCR_Rhodpsn"/>
</dbReference>
<dbReference type="PANTHER" id="PTHR23360">
    <property type="entry name" value="G-PROTEIN COUPLED RECEPTORS FAMILY 1 PROFILE DOMAIN-CONTAINING PROTEIN-RELATED"/>
    <property type="match status" value="1"/>
</dbReference>
<evidence type="ECO:0000256" key="2">
    <source>
        <dbReference type="ARBA" id="ARBA00022692"/>
    </source>
</evidence>
<reference evidence="6 7" key="1">
    <citation type="submission" date="2024-10" db="EMBL/GenBank/DDBJ databases">
        <authorList>
            <person name="Kim D."/>
        </authorList>
    </citation>
    <scope>NUCLEOTIDE SEQUENCE [LARGE SCALE GENOMIC DNA]</scope>
    <source>
        <strain evidence="6">BH-2024</strain>
    </source>
</reference>
<dbReference type="PANTHER" id="PTHR23360:SF5">
    <property type="entry name" value="G-PROTEIN COUPLED RECEPTORS FAMILY 1 PROFILE DOMAIN-CONTAINING PROTEIN"/>
    <property type="match status" value="1"/>
</dbReference>
<dbReference type="InterPro" id="IPR047130">
    <property type="entry name" value="7TM_GPCR_Srsx_nematod"/>
</dbReference>
<evidence type="ECO:0008006" key="8">
    <source>
        <dbReference type="Google" id="ProtNLM"/>
    </source>
</evidence>
<dbReference type="SMART" id="SM01381">
    <property type="entry name" value="7TM_GPCR_Srsx"/>
    <property type="match status" value="1"/>
</dbReference>
<keyword evidence="3 5" id="KW-1133">Transmembrane helix</keyword>
<dbReference type="EMBL" id="JBICBT010000849">
    <property type="protein sequence ID" value="KAL3096877.1"/>
    <property type="molecule type" value="Genomic_DNA"/>
</dbReference>
<evidence type="ECO:0000313" key="7">
    <source>
        <dbReference type="Proteomes" id="UP001620626"/>
    </source>
</evidence>
<sequence>MNVTPNANPSFYDSYKNAGVCAELVLFGALRFVLAIGSISFNVALLVVTIRCNVVTPFWIGTVNPNIYLSILICACFAYAFYAISLLSSANLLQNPNRMVPCSLGDLYIGTVGQQLFYNAMLFTGLSLLCYVSIWLVFQIRKFSNTDPKPEVDYTRRLFASLASIVSLVFFGYFLNSLSLLLLPSFGFSNVQNVFVSYALHLVTDLTGAINAPLLYLLSTEYRNAFDELFGRVLFVWRGNAIQNTRTAAGNQRMNIVRANNNNNSNNLTWISLPNPNSQTCNNNTNNTNNSNYIISNLNINGNGRPMEIGAILT</sequence>
<dbReference type="Gene3D" id="1.20.1070.10">
    <property type="entry name" value="Rhodopsin 7-helix transmembrane proteins"/>
    <property type="match status" value="1"/>
</dbReference>
<keyword evidence="2 5" id="KW-0812">Transmembrane</keyword>
<dbReference type="SUPFAM" id="SSF81321">
    <property type="entry name" value="Family A G protein-coupled receptor-like"/>
    <property type="match status" value="1"/>
</dbReference>
<feature type="transmembrane region" description="Helical" evidence="5">
    <location>
        <begin position="32"/>
        <end position="54"/>
    </location>
</feature>
<keyword evidence="4 5" id="KW-0472">Membrane</keyword>
<evidence type="ECO:0000313" key="6">
    <source>
        <dbReference type="EMBL" id="KAL3096877.1"/>
    </source>
</evidence>
<keyword evidence="7" id="KW-1185">Reference proteome</keyword>
<proteinExistence type="predicted"/>
<dbReference type="Pfam" id="PF10320">
    <property type="entry name" value="7TM_GPCR_Srsx"/>
    <property type="match status" value="1"/>
</dbReference>
<name>A0ABD2K1V2_9BILA</name>
<dbReference type="InterPro" id="IPR019424">
    <property type="entry name" value="7TM_GPCR_Srsx"/>
</dbReference>
<evidence type="ECO:0000256" key="5">
    <source>
        <dbReference type="SAM" id="Phobius"/>
    </source>
</evidence>
<evidence type="ECO:0000256" key="4">
    <source>
        <dbReference type="ARBA" id="ARBA00023136"/>
    </source>
</evidence>
<comment type="subcellular location">
    <subcellularLocation>
        <location evidence="1">Membrane</location>
    </subcellularLocation>
</comment>
<feature type="transmembrane region" description="Helical" evidence="5">
    <location>
        <begin position="116"/>
        <end position="138"/>
    </location>
</feature>
<dbReference type="AlphaFoldDB" id="A0ABD2K1V2"/>
<feature type="transmembrane region" description="Helical" evidence="5">
    <location>
        <begin position="158"/>
        <end position="175"/>
    </location>
</feature>
<feature type="transmembrane region" description="Helical" evidence="5">
    <location>
        <begin position="66"/>
        <end position="87"/>
    </location>
</feature>
<accession>A0ABD2K1V2</accession>
<comment type="caution">
    <text evidence="6">The sequence shown here is derived from an EMBL/GenBank/DDBJ whole genome shotgun (WGS) entry which is preliminary data.</text>
</comment>
<dbReference type="GO" id="GO:0016020">
    <property type="term" value="C:membrane"/>
    <property type="evidence" value="ECO:0007669"/>
    <property type="project" value="UniProtKB-SubCell"/>
</dbReference>
<evidence type="ECO:0000256" key="3">
    <source>
        <dbReference type="ARBA" id="ARBA00022989"/>
    </source>
</evidence>
<gene>
    <name evidence="6" type="ORF">niasHT_023739</name>
</gene>
<dbReference type="Proteomes" id="UP001620626">
    <property type="component" value="Unassembled WGS sequence"/>
</dbReference>
<protein>
    <recommendedName>
        <fullName evidence="8">G-protein coupled receptors family 1 profile domain-containing protein</fullName>
    </recommendedName>
</protein>
<organism evidence="6 7">
    <name type="scientific">Heterodera trifolii</name>
    <dbReference type="NCBI Taxonomy" id="157864"/>
    <lineage>
        <taxon>Eukaryota</taxon>
        <taxon>Metazoa</taxon>
        <taxon>Ecdysozoa</taxon>
        <taxon>Nematoda</taxon>
        <taxon>Chromadorea</taxon>
        <taxon>Rhabditida</taxon>
        <taxon>Tylenchina</taxon>
        <taxon>Tylenchomorpha</taxon>
        <taxon>Tylenchoidea</taxon>
        <taxon>Heteroderidae</taxon>
        <taxon>Heteroderinae</taxon>
        <taxon>Heterodera</taxon>
    </lineage>
</organism>
<feature type="transmembrane region" description="Helical" evidence="5">
    <location>
        <begin position="195"/>
        <end position="218"/>
    </location>
</feature>